<keyword evidence="2" id="KW-0719">Serine esterase</keyword>
<evidence type="ECO:0000256" key="2">
    <source>
        <dbReference type="ARBA" id="ARBA00022487"/>
    </source>
</evidence>
<evidence type="ECO:0000313" key="8">
    <source>
        <dbReference type="Proteomes" id="UP000694866"/>
    </source>
</evidence>
<protein>
    <recommendedName>
        <fullName evidence="6">Carboxylic ester hydrolase</fullName>
        <ecNumber evidence="6">3.1.1.-</ecNumber>
    </recommendedName>
</protein>
<dbReference type="SUPFAM" id="SSF53474">
    <property type="entry name" value="alpha/beta-Hydrolases"/>
    <property type="match status" value="1"/>
</dbReference>
<evidence type="ECO:0000256" key="5">
    <source>
        <dbReference type="ARBA" id="ARBA00023180"/>
    </source>
</evidence>
<accession>A0A9R1U8C6</accession>
<keyword evidence="3 6" id="KW-0378">Hydrolase</keyword>
<evidence type="ECO:0000256" key="6">
    <source>
        <dbReference type="RuleBase" id="RU361235"/>
    </source>
</evidence>
<dbReference type="OrthoDB" id="19653at2759"/>
<name>A0A9R1U8C6_9HYME</name>
<organism evidence="8 9">
    <name type="scientific">Fopius arisanus</name>
    <dbReference type="NCBI Taxonomy" id="64838"/>
    <lineage>
        <taxon>Eukaryota</taxon>
        <taxon>Metazoa</taxon>
        <taxon>Ecdysozoa</taxon>
        <taxon>Arthropoda</taxon>
        <taxon>Hexapoda</taxon>
        <taxon>Insecta</taxon>
        <taxon>Pterygota</taxon>
        <taxon>Neoptera</taxon>
        <taxon>Endopterygota</taxon>
        <taxon>Hymenoptera</taxon>
        <taxon>Apocrita</taxon>
        <taxon>Ichneumonoidea</taxon>
        <taxon>Braconidae</taxon>
        <taxon>Opiinae</taxon>
        <taxon>Fopius</taxon>
    </lineage>
</organism>
<keyword evidence="6" id="KW-0732">Signal</keyword>
<dbReference type="PANTHER" id="PTHR43142">
    <property type="entry name" value="CARBOXYLIC ESTER HYDROLASE"/>
    <property type="match status" value="1"/>
</dbReference>
<gene>
    <name evidence="9" type="primary">LOC105271193</name>
</gene>
<dbReference type="GO" id="GO:0052689">
    <property type="term" value="F:carboxylic ester hydrolase activity"/>
    <property type="evidence" value="ECO:0007669"/>
    <property type="project" value="UniProtKB-KW"/>
</dbReference>
<dbReference type="RefSeq" id="XP_011310876.1">
    <property type="nucleotide sequence ID" value="XM_011312574.1"/>
</dbReference>
<dbReference type="FunFam" id="3.40.50.1820:FF:000155">
    <property type="entry name" value="Carboxylic ester hydrolase"/>
    <property type="match status" value="1"/>
</dbReference>
<sequence length="561" mass="63186">MKGIYLFLLFVSISGAFAHKKDGDERVEVELSLGKIKGSIITSRLKRKIYSFRGVRFAEPPTGELRFKPTVPVRPWNGTFDASEEGPGCPQPGLDLQSEDCLRLNVYTTKFPSKNEDVKRPVIVFFHPGGFYSWSGQTYYAGPHYIMDQDIVLVTVSYRLGSLGFLSTGDALAPGNNGLKDQVEALRWVKKHISKFGGDPNSVTISGCSAGSWSNSVHLVSPMSRGLFHRVIGVSGAATYQNPLPHHQKDLAKRQAEVLGCPSDTTERILNCLKTKTAEEFGNSLPKLAEWYGDPVLQWRPVIEPEVPGVERFLSAQPSDLIRQGKLCHVPLMTGITKDEFGGVLTIPITQQKVNGSTAIFDDINANYTRIFPISFFYERGTDRSLAITKSLRKFYLEDKPVGVDNWQGLADLYADALVGFANHRFVNLMGAHSRAPVWYWKFTYQGRFTTARWPDGKPFGVVHQDDLMYLFYQSKVFPYFEADAPENQMVDKMTAIWANFAKTGEPIPKDNPLFKNITWTKFTTDNQAYLDIGDSFEVKNGLYIDRMNEWEKLFPLRPLP</sequence>
<comment type="similarity">
    <text evidence="1 6">Belongs to the type-B carboxylesterase/lipase family.</text>
</comment>
<dbReference type="Pfam" id="PF00135">
    <property type="entry name" value="COesterase"/>
    <property type="match status" value="1"/>
</dbReference>
<evidence type="ECO:0000256" key="3">
    <source>
        <dbReference type="ARBA" id="ARBA00022801"/>
    </source>
</evidence>
<feature type="signal peptide" evidence="6">
    <location>
        <begin position="1"/>
        <end position="18"/>
    </location>
</feature>
<keyword evidence="4" id="KW-1015">Disulfide bond</keyword>
<dbReference type="KEGG" id="fas:105271193"/>
<dbReference type="PROSITE" id="PS00122">
    <property type="entry name" value="CARBOXYLESTERASE_B_1"/>
    <property type="match status" value="1"/>
</dbReference>
<dbReference type="AlphaFoldDB" id="A0A9R1U8C6"/>
<evidence type="ECO:0000256" key="4">
    <source>
        <dbReference type="ARBA" id="ARBA00023157"/>
    </source>
</evidence>
<reference evidence="9" key="1">
    <citation type="submission" date="2025-08" db="UniProtKB">
        <authorList>
            <consortium name="RefSeq"/>
        </authorList>
    </citation>
    <scope>IDENTIFICATION</scope>
    <source>
        <strain evidence="9">USDA-PBARC FA_bdor</strain>
        <tissue evidence="9">Whole organism</tissue>
    </source>
</reference>
<evidence type="ECO:0000259" key="7">
    <source>
        <dbReference type="Pfam" id="PF00135"/>
    </source>
</evidence>
<dbReference type="EC" id="3.1.1.-" evidence="6"/>
<feature type="domain" description="Carboxylesterase type B" evidence="7">
    <location>
        <begin position="28"/>
        <end position="551"/>
    </location>
</feature>
<dbReference type="Proteomes" id="UP000694866">
    <property type="component" value="Unplaced"/>
</dbReference>
<keyword evidence="8" id="KW-1185">Reference proteome</keyword>
<proteinExistence type="inferred from homology"/>
<dbReference type="InterPro" id="IPR002018">
    <property type="entry name" value="CarbesteraseB"/>
</dbReference>
<dbReference type="Gene3D" id="3.40.50.1820">
    <property type="entry name" value="alpha/beta hydrolase"/>
    <property type="match status" value="1"/>
</dbReference>
<evidence type="ECO:0000256" key="1">
    <source>
        <dbReference type="ARBA" id="ARBA00005964"/>
    </source>
</evidence>
<feature type="chain" id="PRO_5040540154" description="Carboxylic ester hydrolase" evidence="6">
    <location>
        <begin position="19"/>
        <end position="561"/>
    </location>
</feature>
<dbReference type="GeneID" id="105271193"/>
<dbReference type="InterPro" id="IPR029058">
    <property type="entry name" value="AB_hydrolase_fold"/>
</dbReference>
<keyword evidence="5" id="KW-0325">Glycoprotein</keyword>
<dbReference type="InterPro" id="IPR019826">
    <property type="entry name" value="Carboxylesterase_B_AS"/>
</dbReference>
<evidence type="ECO:0000313" key="9">
    <source>
        <dbReference type="RefSeq" id="XP_011310876.1"/>
    </source>
</evidence>
<dbReference type="PANTHER" id="PTHR43142:SF1">
    <property type="entry name" value="CARBOXYLIC ESTER HYDROLASE"/>
    <property type="match status" value="1"/>
</dbReference>